<organism evidence="1 2">
    <name type="scientific">Hyalomma asiaticum</name>
    <name type="common">Tick</name>
    <dbReference type="NCBI Taxonomy" id="266040"/>
    <lineage>
        <taxon>Eukaryota</taxon>
        <taxon>Metazoa</taxon>
        <taxon>Ecdysozoa</taxon>
        <taxon>Arthropoda</taxon>
        <taxon>Chelicerata</taxon>
        <taxon>Arachnida</taxon>
        <taxon>Acari</taxon>
        <taxon>Parasitiformes</taxon>
        <taxon>Ixodida</taxon>
        <taxon>Ixodoidea</taxon>
        <taxon>Ixodidae</taxon>
        <taxon>Hyalomminae</taxon>
        <taxon>Hyalomma</taxon>
    </lineage>
</organism>
<comment type="caution">
    <text evidence="1">The sequence shown here is derived from an EMBL/GenBank/DDBJ whole genome shotgun (WGS) entry which is preliminary data.</text>
</comment>
<reference evidence="1" key="1">
    <citation type="submission" date="2020-05" db="EMBL/GenBank/DDBJ databases">
        <title>Large-scale comparative analyses of tick genomes elucidate their genetic diversity and vector capacities.</title>
        <authorList>
            <person name="Jia N."/>
            <person name="Wang J."/>
            <person name="Shi W."/>
            <person name="Du L."/>
            <person name="Sun Y."/>
            <person name="Zhan W."/>
            <person name="Jiang J."/>
            <person name="Wang Q."/>
            <person name="Zhang B."/>
            <person name="Ji P."/>
            <person name="Sakyi L.B."/>
            <person name="Cui X."/>
            <person name="Yuan T."/>
            <person name="Jiang B."/>
            <person name="Yang W."/>
            <person name="Lam T.T.-Y."/>
            <person name="Chang Q."/>
            <person name="Ding S."/>
            <person name="Wang X."/>
            <person name="Zhu J."/>
            <person name="Ruan X."/>
            <person name="Zhao L."/>
            <person name="Wei J."/>
            <person name="Que T."/>
            <person name="Du C."/>
            <person name="Cheng J."/>
            <person name="Dai P."/>
            <person name="Han X."/>
            <person name="Huang E."/>
            <person name="Gao Y."/>
            <person name="Liu J."/>
            <person name="Shao H."/>
            <person name="Ye R."/>
            <person name="Li L."/>
            <person name="Wei W."/>
            <person name="Wang X."/>
            <person name="Wang C."/>
            <person name="Yang T."/>
            <person name="Huo Q."/>
            <person name="Li W."/>
            <person name="Guo W."/>
            <person name="Chen H."/>
            <person name="Zhou L."/>
            <person name="Ni X."/>
            <person name="Tian J."/>
            <person name="Zhou Y."/>
            <person name="Sheng Y."/>
            <person name="Liu T."/>
            <person name="Pan Y."/>
            <person name="Xia L."/>
            <person name="Li J."/>
            <person name="Zhao F."/>
            <person name="Cao W."/>
        </authorList>
    </citation>
    <scope>NUCLEOTIDE SEQUENCE</scope>
    <source>
        <strain evidence="1">Hyas-2018</strain>
    </source>
</reference>
<dbReference type="Proteomes" id="UP000821845">
    <property type="component" value="Chromosome 9"/>
</dbReference>
<protein>
    <submittedName>
        <fullName evidence="1">Uncharacterized protein</fullName>
    </submittedName>
</protein>
<sequence>MESHVAVCVAGESECTKCLRMVARGEAVDHRRQCKGDWSPESKETRERKTALAYSEKLPITPGPYRAATKAGVSVGMCVIKGVHEKAALVNAYEQQSVTSDQCTLAGYTFRMRCQLVLGESEEVRVHFVFFLESGEWDESVAWPFSKKVTLVLSHPVDATKDTTLPLMSPERNDSSRKPVPGASNNGYKTDELPWSTVLRFGHLGRNNLYVVVEME</sequence>
<accession>A0ACB7RGV2</accession>
<dbReference type="EMBL" id="CM023489">
    <property type="protein sequence ID" value="KAH6921526.1"/>
    <property type="molecule type" value="Genomic_DNA"/>
</dbReference>
<gene>
    <name evidence="1" type="ORF">HPB50_002106</name>
</gene>
<proteinExistence type="predicted"/>
<evidence type="ECO:0000313" key="1">
    <source>
        <dbReference type="EMBL" id="KAH6921526.1"/>
    </source>
</evidence>
<evidence type="ECO:0000313" key="2">
    <source>
        <dbReference type="Proteomes" id="UP000821845"/>
    </source>
</evidence>
<keyword evidence="2" id="KW-1185">Reference proteome</keyword>
<name>A0ACB7RGV2_HYAAI</name>